<dbReference type="InterPro" id="IPR036691">
    <property type="entry name" value="Endo/exonu/phosph_ase_sf"/>
</dbReference>
<evidence type="ECO:0000313" key="2">
    <source>
        <dbReference type="Proteomes" id="UP000796761"/>
    </source>
</evidence>
<dbReference type="OrthoDB" id="9393271at2759"/>
<keyword evidence="2" id="KW-1185">Reference proteome</keyword>
<gene>
    <name evidence="1" type="ORF">HGM15179_018777</name>
</gene>
<name>A0A8K1DB19_9PASS</name>
<protein>
    <recommendedName>
        <fullName evidence="3">Endonuclease/exonuclease/phosphatase domain-containing protein</fullName>
    </recommendedName>
</protein>
<organism evidence="1 2">
    <name type="scientific">Zosterops borbonicus</name>
    <dbReference type="NCBI Taxonomy" id="364589"/>
    <lineage>
        <taxon>Eukaryota</taxon>
        <taxon>Metazoa</taxon>
        <taxon>Chordata</taxon>
        <taxon>Craniata</taxon>
        <taxon>Vertebrata</taxon>
        <taxon>Euteleostomi</taxon>
        <taxon>Archelosauria</taxon>
        <taxon>Archosauria</taxon>
        <taxon>Dinosauria</taxon>
        <taxon>Saurischia</taxon>
        <taxon>Theropoda</taxon>
        <taxon>Coelurosauria</taxon>
        <taxon>Aves</taxon>
        <taxon>Neognathae</taxon>
        <taxon>Neoaves</taxon>
        <taxon>Telluraves</taxon>
        <taxon>Australaves</taxon>
        <taxon>Passeriformes</taxon>
        <taxon>Sylvioidea</taxon>
        <taxon>Zosteropidae</taxon>
        <taxon>Zosterops</taxon>
    </lineage>
</organism>
<dbReference type="SUPFAM" id="SSF56219">
    <property type="entry name" value="DNase I-like"/>
    <property type="match status" value="1"/>
</dbReference>
<proteinExistence type="predicted"/>
<evidence type="ECO:0000313" key="1">
    <source>
        <dbReference type="EMBL" id="TRZ08327.1"/>
    </source>
</evidence>
<dbReference type="EMBL" id="SWJQ01001387">
    <property type="protein sequence ID" value="TRZ08327.1"/>
    <property type="molecule type" value="Genomic_DNA"/>
</dbReference>
<accession>A0A8K1DB19</accession>
<dbReference type="Proteomes" id="UP000796761">
    <property type="component" value="Unassembled WGS sequence"/>
</dbReference>
<dbReference type="AlphaFoldDB" id="A0A8K1DB19"/>
<dbReference type="Gene3D" id="3.60.10.10">
    <property type="entry name" value="Endonuclease/exonuclease/phosphatase"/>
    <property type="match status" value="1"/>
</dbReference>
<sequence>MRIICLCLQRKDLNTTEFEITDNKVDCLWVRVTGKANKPDILVRIWYRTPNQDEEVVVLFYKQLEDVSGSQALVLIGDFNLPNVCWELNTVVDWWQWMMRELADEITKMLSVIYHQSRLIGEVLEDWRC</sequence>
<comment type="caution">
    <text evidence="1">The sequence shown here is derived from an EMBL/GenBank/DDBJ whole genome shotgun (WGS) entry which is preliminary data.</text>
</comment>
<evidence type="ECO:0008006" key="3">
    <source>
        <dbReference type="Google" id="ProtNLM"/>
    </source>
</evidence>
<reference evidence="1" key="1">
    <citation type="submission" date="2019-04" db="EMBL/GenBank/DDBJ databases">
        <title>Genome assembly of Zosterops borbonicus 15179.</title>
        <authorList>
            <person name="Leroy T."/>
            <person name="Anselmetti Y."/>
            <person name="Tilak M.-K."/>
            <person name="Nabholz B."/>
        </authorList>
    </citation>
    <scope>NUCLEOTIDE SEQUENCE</scope>
    <source>
        <strain evidence="1">HGM_15179</strain>
        <tissue evidence="1">Muscle</tissue>
    </source>
</reference>